<protein>
    <recommendedName>
        <fullName evidence="3">Serpin domain-containing protein</fullName>
    </recommendedName>
</protein>
<dbReference type="AlphaFoldDB" id="A0A4P2PVY8"/>
<gene>
    <name evidence="1" type="ORF">SOCEGT47_013800</name>
</gene>
<reference evidence="1 2" key="1">
    <citation type="submission" date="2015-09" db="EMBL/GenBank/DDBJ databases">
        <title>Sorangium comparison.</title>
        <authorList>
            <person name="Zaburannyi N."/>
            <person name="Bunk B."/>
            <person name="Overmann J."/>
            <person name="Mueller R."/>
        </authorList>
    </citation>
    <scope>NUCLEOTIDE SEQUENCE [LARGE SCALE GENOMIC DNA]</scope>
    <source>
        <strain evidence="1 2">So ceGT47</strain>
    </source>
</reference>
<organism evidence="1 2">
    <name type="scientific">Sorangium cellulosum</name>
    <name type="common">Polyangium cellulosum</name>
    <dbReference type="NCBI Taxonomy" id="56"/>
    <lineage>
        <taxon>Bacteria</taxon>
        <taxon>Pseudomonadati</taxon>
        <taxon>Myxococcota</taxon>
        <taxon>Polyangia</taxon>
        <taxon>Polyangiales</taxon>
        <taxon>Polyangiaceae</taxon>
        <taxon>Sorangium</taxon>
    </lineage>
</organism>
<name>A0A4P2PVY8_SORCE</name>
<sequence length="219" mass="24098">MLLLYRLLSKKLAYPVPFRPAKYGVFFRGTPVEGFDLGDEGPEEERRAMARQVLVHHSAPPDEAVLELTTTQPEDRVLIAQVEARRTLKDTASRVLSLARGEGAPLDPEDQLAIPCVDMAITRNYRELAGRKLKNAGARGFVVSEAQQDIQLRLDARGAEVKSSAHLGVACAAPPRAFYFTCPFVVLLVRRRSDEPYLVVWVQTPELLIPLAAPAGGSP</sequence>
<proteinExistence type="predicted"/>
<evidence type="ECO:0008006" key="3">
    <source>
        <dbReference type="Google" id="ProtNLM"/>
    </source>
</evidence>
<dbReference type="Proteomes" id="UP000295781">
    <property type="component" value="Chromosome"/>
</dbReference>
<evidence type="ECO:0000313" key="2">
    <source>
        <dbReference type="Proteomes" id="UP000295781"/>
    </source>
</evidence>
<dbReference type="EMBL" id="CP012670">
    <property type="protein sequence ID" value="AUX20904.1"/>
    <property type="molecule type" value="Genomic_DNA"/>
</dbReference>
<evidence type="ECO:0000313" key="1">
    <source>
        <dbReference type="EMBL" id="AUX20904.1"/>
    </source>
</evidence>
<accession>A0A4P2PVY8</accession>